<feature type="domain" description="GmrSD restriction endonucleases C-terminal" evidence="2">
    <location>
        <begin position="392"/>
        <end position="551"/>
    </location>
</feature>
<evidence type="ECO:0000313" key="4">
    <source>
        <dbReference type="Proteomes" id="UP001204015"/>
    </source>
</evidence>
<dbReference type="GO" id="GO:0004519">
    <property type="term" value="F:endonuclease activity"/>
    <property type="evidence" value="ECO:0007669"/>
    <property type="project" value="UniProtKB-KW"/>
</dbReference>
<proteinExistence type="predicted"/>
<name>A0ABT1C1T4_9BACT</name>
<protein>
    <submittedName>
        <fullName evidence="3">DUF262 domain-containing HNH endonuclease family protein</fullName>
    </submittedName>
</protein>
<dbReference type="EMBL" id="JAMXLY010000087">
    <property type="protein sequence ID" value="MCO6026608.1"/>
    <property type="molecule type" value="Genomic_DNA"/>
</dbReference>
<gene>
    <name evidence="3" type="ORF">NG821_12315</name>
</gene>
<evidence type="ECO:0000313" key="3">
    <source>
        <dbReference type="EMBL" id="MCO6026608.1"/>
    </source>
</evidence>
<organism evidence="3 4">
    <name type="scientific">Segatella cerevisiae</name>
    <dbReference type="NCBI Taxonomy" id="2053716"/>
    <lineage>
        <taxon>Bacteria</taxon>
        <taxon>Pseudomonadati</taxon>
        <taxon>Bacteroidota</taxon>
        <taxon>Bacteroidia</taxon>
        <taxon>Bacteroidales</taxon>
        <taxon>Prevotellaceae</taxon>
        <taxon>Segatella</taxon>
    </lineage>
</organism>
<keyword evidence="3" id="KW-0540">Nuclease</keyword>
<dbReference type="Pfam" id="PF07510">
    <property type="entry name" value="GmrSD_C"/>
    <property type="match status" value="1"/>
</dbReference>
<dbReference type="InterPro" id="IPR011089">
    <property type="entry name" value="GmrSD_C"/>
</dbReference>
<dbReference type="PANTHER" id="PTHR35149:SF1">
    <property type="entry name" value="DUF5655 DOMAIN-CONTAINING PROTEIN"/>
    <property type="match status" value="1"/>
</dbReference>
<keyword evidence="3" id="KW-0378">Hydrolase</keyword>
<dbReference type="Proteomes" id="UP001204015">
    <property type="component" value="Unassembled WGS sequence"/>
</dbReference>
<sequence>MNAIITLNEYLKKGKTFVIPNYQRGYIWGKQKRGEDKDSVTYFLEDSIIPGLKQNTEIFIQGVTVCEKANEIILIDGQQRTTFFYLLLKYLGFTEPFTIKYDIRKVSNQFLSSGTLLNNYSQNTKEKFQDIYFFKKTLRIINKELFNFNKPKNEILDYLLSHIKFLYIDIPEDKATKVFSMMNGNKAEMKAEELIKAEMLRLASSNRPDFTRKSTKEQNAIEWDDNMLRSRYARAWDRWLQWWNRADVKKLYKCSNVMGLLISTYLRTKKQENLSFFGFRKEFLSKQEPVEAKQAFDGLRRLQKRFEDAFNHPILYNKVGAILRIGDRDAFIQWYFAGRKPADEELDKYYNLSFIGLTHNEVTDYINNKNLETFNEKFDNTYEILERDNLYIEKPEEAFRLLFRLNIDEDNKQEDGKGRKFDLSIWDGERSLEHIYPKSKVWHEEQQSNGTVDIVTGDGKRWEKATTFDKSYIKRNSCIYNDKHASEHSIGNLVLLYGRDNSAFGNKSFEEKKQTFFEPSEKEIFESRHLLHTIYKFAKSTWTGKEIAENKWETLKEFKEKYGK</sequence>
<feature type="domain" description="GmrSD restriction endonucleases N-terminal" evidence="1">
    <location>
        <begin position="8"/>
        <end position="199"/>
    </location>
</feature>
<evidence type="ECO:0000259" key="1">
    <source>
        <dbReference type="Pfam" id="PF03235"/>
    </source>
</evidence>
<accession>A0ABT1C1T4</accession>
<dbReference type="InterPro" id="IPR004919">
    <property type="entry name" value="GmrSD_N"/>
</dbReference>
<evidence type="ECO:0000259" key="2">
    <source>
        <dbReference type="Pfam" id="PF07510"/>
    </source>
</evidence>
<keyword evidence="3" id="KW-0255">Endonuclease</keyword>
<dbReference type="RefSeq" id="WP_252761957.1">
    <property type="nucleotide sequence ID" value="NZ_JAMXLY010000087.1"/>
</dbReference>
<reference evidence="3 4" key="1">
    <citation type="submission" date="2022-06" db="EMBL/GenBank/DDBJ databases">
        <title>A taxonomic note on the genus Prevotella: Description of four novel genera and emended description of the genera Hallella and Xylanibacter.</title>
        <authorList>
            <person name="Hitch T.C.A."/>
        </authorList>
    </citation>
    <scope>NUCLEOTIDE SEQUENCE [LARGE SCALE GENOMIC DNA]</scope>
    <source>
        <strain evidence="3 4">DSM 100619</strain>
    </source>
</reference>
<dbReference type="Pfam" id="PF03235">
    <property type="entry name" value="GmrSD_N"/>
    <property type="match status" value="1"/>
</dbReference>
<dbReference type="PANTHER" id="PTHR35149">
    <property type="entry name" value="SLL5132 PROTEIN"/>
    <property type="match status" value="1"/>
</dbReference>
<keyword evidence="4" id="KW-1185">Reference proteome</keyword>
<comment type="caution">
    <text evidence="3">The sequence shown here is derived from an EMBL/GenBank/DDBJ whole genome shotgun (WGS) entry which is preliminary data.</text>
</comment>